<dbReference type="Proteomes" id="UP001380822">
    <property type="component" value="Unassembled WGS sequence"/>
</dbReference>
<protein>
    <submittedName>
        <fullName evidence="4">Cysteine hydrolase</fullName>
    </submittedName>
</protein>
<keyword evidence="2" id="KW-0812">Transmembrane</keyword>
<dbReference type="PANTHER" id="PTHR43540:SF1">
    <property type="entry name" value="ISOCHORISMATASE HYDROLASE"/>
    <property type="match status" value="1"/>
</dbReference>
<sequence>METAIYGLMAGGAVLVLALSVYAFRELAAISRPTAGPAIDSEERPNRALLLIDLQGDFSRRTGKGAYGETVRAAAVARANTLAAEARRLGEPVIVVRHVWHGWPARLAARLALGGAGNPGRKGLALDPDLHPGEAIDIVKHVGDSFSVPDLSAHLERLKVGSLRLAGLDACHCVQLTARGAAARGYKVEIVDDAVLASVPADWQVLKPKLIAEGIRITPAPVA</sequence>
<dbReference type="SUPFAM" id="SSF52499">
    <property type="entry name" value="Isochorismatase-like hydrolases"/>
    <property type="match status" value="1"/>
</dbReference>
<dbReference type="GO" id="GO:0016787">
    <property type="term" value="F:hydrolase activity"/>
    <property type="evidence" value="ECO:0007669"/>
    <property type="project" value="UniProtKB-KW"/>
</dbReference>
<dbReference type="InterPro" id="IPR036380">
    <property type="entry name" value="Isochorismatase-like_sf"/>
</dbReference>
<gene>
    <name evidence="4" type="ORF">V6L76_03820</name>
</gene>
<dbReference type="RefSeq" id="WP_334250190.1">
    <property type="nucleotide sequence ID" value="NZ_JBAKBE010000002.1"/>
</dbReference>
<dbReference type="InterPro" id="IPR000868">
    <property type="entry name" value="Isochorismatase-like_dom"/>
</dbReference>
<evidence type="ECO:0000259" key="3">
    <source>
        <dbReference type="Pfam" id="PF00857"/>
    </source>
</evidence>
<dbReference type="InterPro" id="IPR050272">
    <property type="entry name" value="Isochorismatase-like_hydrls"/>
</dbReference>
<feature type="transmembrane region" description="Helical" evidence="2">
    <location>
        <begin position="6"/>
        <end position="24"/>
    </location>
</feature>
<accession>A0ABU7ZK17</accession>
<proteinExistence type="predicted"/>
<dbReference type="Gene3D" id="3.40.50.850">
    <property type="entry name" value="Isochorismatase-like"/>
    <property type="match status" value="1"/>
</dbReference>
<dbReference type="EMBL" id="JBAKBE010000002">
    <property type="protein sequence ID" value="MEH0095363.1"/>
    <property type="molecule type" value="Genomic_DNA"/>
</dbReference>
<dbReference type="PANTHER" id="PTHR43540">
    <property type="entry name" value="PEROXYUREIDOACRYLATE/UREIDOACRYLATE AMIDOHYDROLASE-RELATED"/>
    <property type="match status" value="1"/>
</dbReference>
<keyword evidence="1 4" id="KW-0378">Hydrolase</keyword>
<keyword evidence="2" id="KW-1133">Transmembrane helix</keyword>
<keyword evidence="2" id="KW-0472">Membrane</keyword>
<evidence type="ECO:0000313" key="4">
    <source>
        <dbReference type="EMBL" id="MEH0095363.1"/>
    </source>
</evidence>
<keyword evidence="5" id="KW-1185">Reference proteome</keyword>
<feature type="domain" description="Isochorismatase-like" evidence="3">
    <location>
        <begin position="48"/>
        <end position="204"/>
    </location>
</feature>
<evidence type="ECO:0000256" key="1">
    <source>
        <dbReference type="ARBA" id="ARBA00022801"/>
    </source>
</evidence>
<evidence type="ECO:0000313" key="5">
    <source>
        <dbReference type="Proteomes" id="UP001380822"/>
    </source>
</evidence>
<reference evidence="4 5" key="1">
    <citation type="submission" date="2024-02" db="EMBL/GenBank/DDBJ databases">
        <title>A new putative Pannonibacter species isolated from two cases of bloodstream infections in paediatric patients.</title>
        <authorList>
            <person name="Castellana S."/>
            <person name="De Laurentiis V."/>
            <person name="Grassi M."/>
            <person name="De Leonardis F."/>
            <person name="Mosca A."/>
            <person name="De Carlo C."/>
            <person name="Sparapano E."/>
            <person name="Ronga L."/>
            <person name="Santacroce L."/>
            <person name="Chironna M."/>
            <person name="De Robertis A."/>
            <person name="Bianco A."/>
            <person name="Del Sambro L."/>
            <person name="Capozzi L."/>
            <person name="Parisi A."/>
        </authorList>
    </citation>
    <scope>NUCLEOTIDE SEQUENCE [LARGE SCALE GENOMIC DNA]</scope>
    <source>
        <strain evidence="4 5">Pt2</strain>
    </source>
</reference>
<dbReference type="Pfam" id="PF00857">
    <property type="entry name" value="Isochorismatase"/>
    <property type="match status" value="1"/>
</dbReference>
<evidence type="ECO:0000256" key="2">
    <source>
        <dbReference type="SAM" id="Phobius"/>
    </source>
</evidence>
<name>A0ABU7ZK17_9HYPH</name>
<comment type="caution">
    <text evidence="4">The sequence shown here is derived from an EMBL/GenBank/DDBJ whole genome shotgun (WGS) entry which is preliminary data.</text>
</comment>
<organism evidence="4 5">
    <name type="scientific">Pannonibacter anstelovis</name>
    <dbReference type="NCBI Taxonomy" id="3121537"/>
    <lineage>
        <taxon>Bacteria</taxon>
        <taxon>Pseudomonadati</taxon>
        <taxon>Pseudomonadota</taxon>
        <taxon>Alphaproteobacteria</taxon>
        <taxon>Hyphomicrobiales</taxon>
        <taxon>Stappiaceae</taxon>
        <taxon>Pannonibacter</taxon>
    </lineage>
</organism>